<sequence length="231" mass="27464">MRLHFSEATHSPFAIFFFSLKKSLVLPPVHRLPLPVEPQSTTYDIDAALLRQVQEGDETAFNKLYRKYAPKLLTYCYSYTKNREISEEFVQEIFTSIWTRVQDLKIESSFQHYIFGAAKYRILSYMRSEKVREKYFNHFKLFLAQYEVYSTEEALNLTDLKKIILKELQTLPEKCSFAFYLSRFEQKSIDEIAIEMGISKRTVENYLTRALKHLRLALKDYAWLILLLYNS</sequence>
<dbReference type="Proteomes" id="UP000435036">
    <property type="component" value="Unassembled WGS sequence"/>
</dbReference>
<evidence type="ECO:0000313" key="7">
    <source>
        <dbReference type="EMBL" id="MVZ62510.1"/>
    </source>
</evidence>
<dbReference type="SUPFAM" id="SSF88946">
    <property type="entry name" value="Sigma2 domain of RNA polymerase sigma factors"/>
    <property type="match status" value="1"/>
</dbReference>
<dbReference type="Pfam" id="PF04542">
    <property type="entry name" value="Sigma70_r2"/>
    <property type="match status" value="1"/>
</dbReference>
<dbReference type="InterPro" id="IPR014327">
    <property type="entry name" value="RNA_pol_sigma70_bacteroid"/>
</dbReference>
<evidence type="ECO:0000259" key="6">
    <source>
        <dbReference type="Pfam" id="PF08281"/>
    </source>
</evidence>
<dbReference type="GO" id="GO:0016987">
    <property type="term" value="F:sigma factor activity"/>
    <property type="evidence" value="ECO:0007669"/>
    <property type="project" value="UniProtKB-KW"/>
</dbReference>
<dbReference type="InterPro" id="IPR036388">
    <property type="entry name" value="WH-like_DNA-bd_sf"/>
</dbReference>
<dbReference type="Gene3D" id="1.10.10.10">
    <property type="entry name" value="Winged helix-like DNA-binding domain superfamily/Winged helix DNA-binding domain"/>
    <property type="match status" value="1"/>
</dbReference>
<gene>
    <name evidence="7" type="ORF">GQF63_10785</name>
</gene>
<dbReference type="SUPFAM" id="SSF88659">
    <property type="entry name" value="Sigma3 and sigma4 domains of RNA polymerase sigma factors"/>
    <property type="match status" value="1"/>
</dbReference>
<comment type="similarity">
    <text evidence="1">Belongs to the sigma-70 factor family. ECF subfamily.</text>
</comment>
<dbReference type="NCBIfam" id="TIGR02985">
    <property type="entry name" value="Sig70_bacteroi1"/>
    <property type="match status" value="1"/>
</dbReference>
<feature type="domain" description="RNA polymerase sigma factor 70 region 4 type 2" evidence="6">
    <location>
        <begin position="163"/>
        <end position="214"/>
    </location>
</feature>
<proteinExistence type="inferred from homology"/>
<organism evidence="7 8">
    <name type="scientific">Sphingobacterium humi</name>
    <dbReference type="NCBI Taxonomy" id="1796905"/>
    <lineage>
        <taxon>Bacteria</taxon>
        <taxon>Pseudomonadati</taxon>
        <taxon>Bacteroidota</taxon>
        <taxon>Sphingobacteriia</taxon>
        <taxon>Sphingobacteriales</taxon>
        <taxon>Sphingobacteriaceae</taxon>
        <taxon>Sphingobacterium</taxon>
    </lineage>
</organism>
<evidence type="ECO:0000256" key="1">
    <source>
        <dbReference type="ARBA" id="ARBA00010641"/>
    </source>
</evidence>
<dbReference type="Pfam" id="PF08281">
    <property type="entry name" value="Sigma70_r4_2"/>
    <property type="match status" value="1"/>
</dbReference>
<protein>
    <submittedName>
        <fullName evidence="7">RNA polymerase sigma-70 factor</fullName>
    </submittedName>
</protein>
<dbReference type="AlphaFoldDB" id="A0A6N8KYH7"/>
<evidence type="ECO:0000256" key="4">
    <source>
        <dbReference type="ARBA" id="ARBA00023163"/>
    </source>
</evidence>
<dbReference type="GO" id="GO:0003677">
    <property type="term" value="F:DNA binding"/>
    <property type="evidence" value="ECO:0007669"/>
    <property type="project" value="InterPro"/>
</dbReference>
<name>A0A6N8KYH7_9SPHI</name>
<keyword evidence="8" id="KW-1185">Reference proteome</keyword>
<dbReference type="InterPro" id="IPR013324">
    <property type="entry name" value="RNA_pol_sigma_r3/r4-like"/>
</dbReference>
<keyword evidence="3" id="KW-0731">Sigma factor</keyword>
<keyword evidence="2" id="KW-0805">Transcription regulation</keyword>
<dbReference type="NCBIfam" id="TIGR02937">
    <property type="entry name" value="sigma70-ECF"/>
    <property type="match status" value="1"/>
</dbReference>
<keyword evidence="4" id="KW-0804">Transcription</keyword>
<dbReference type="InterPro" id="IPR013249">
    <property type="entry name" value="RNA_pol_sigma70_r4_t2"/>
</dbReference>
<evidence type="ECO:0000256" key="2">
    <source>
        <dbReference type="ARBA" id="ARBA00023015"/>
    </source>
</evidence>
<feature type="domain" description="RNA polymerase sigma-70 region 2" evidence="5">
    <location>
        <begin position="64"/>
        <end position="130"/>
    </location>
</feature>
<dbReference type="PANTHER" id="PTHR43133">
    <property type="entry name" value="RNA POLYMERASE ECF-TYPE SIGMA FACTO"/>
    <property type="match status" value="1"/>
</dbReference>
<dbReference type="InterPro" id="IPR013325">
    <property type="entry name" value="RNA_pol_sigma_r2"/>
</dbReference>
<dbReference type="GO" id="GO:0006352">
    <property type="term" value="P:DNA-templated transcription initiation"/>
    <property type="evidence" value="ECO:0007669"/>
    <property type="project" value="InterPro"/>
</dbReference>
<dbReference type="InterPro" id="IPR007627">
    <property type="entry name" value="RNA_pol_sigma70_r2"/>
</dbReference>
<evidence type="ECO:0000259" key="5">
    <source>
        <dbReference type="Pfam" id="PF04542"/>
    </source>
</evidence>
<dbReference type="EMBL" id="WSQA01000007">
    <property type="protein sequence ID" value="MVZ62510.1"/>
    <property type="molecule type" value="Genomic_DNA"/>
</dbReference>
<dbReference type="PANTHER" id="PTHR43133:SF46">
    <property type="entry name" value="RNA POLYMERASE SIGMA-70 FACTOR ECF SUBFAMILY"/>
    <property type="match status" value="1"/>
</dbReference>
<dbReference type="InterPro" id="IPR039425">
    <property type="entry name" value="RNA_pol_sigma-70-like"/>
</dbReference>
<reference evidence="7 8" key="1">
    <citation type="submission" date="2019-12" db="EMBL/GenBank/DDBJ databases">
        <authorList>
            <person name="Dong K."/>
        </authorList>
    </citation>
    <scope>NUCLEOTIDE SEQUENCE [LARGE SCALE GENOMIC DNA]</scope>
    <source>
        <strain evidence="7 8">JCM 31225</strain>
    </source>
</reference>
<dbReference type="Gene3D" id="1.10.1740.10">
    <property type="match status" value="1"/>
</dbReference>
<accession>A0A6N8KYH7</accession>
<dbReference type="CDD" id="cd06171">
    <property type="entry name" value="Sigma70_r4"/>
    <property type="match status" value="1"/>
</dbReference>
<comment type="caution">
    <text evidence="7">The sequence shown here is derived from an EMBL/GenBank/DDBJ whole genome shotgun (WGS) entry which is preliminary data.</text>
</comment>
<evidence type="ECO:0000313" key="8">
    <source>
        <dbReference type="Proteomes" id="UP000435036"/>
    </source>
</evidence>
<evidence type="ECO:0000256" key="3">
    <source>
        <dbReference type="ARBA" id="ARBA00023082"/>
    </source>
</evidence>
<dbReference type="InterPro" id="IPR014284">
    <property type="entry name" value="RNA_pol_sigma-70_dom"/>
</dbReference>